<evidence type="ECO:0000256" key="1">
    <source>
        <dbReference type="SAM" id="MobiDB-lite"/>
    </source>
</evidence>
<organism evidence="2 3">
    <name type="scientific">Serendipita indica (strain DSM 11827)</name>
    <name type="common">Root endophyte fungus</name>
    <name type="synonym">Piriformospora indica</name>
    <dbReference type="NCBI Taxonomy" id="1109443"/>
    <lineage>
        <taxon>Eukaryota</taxon>
        <taxon>Fungi</taxon>
        <taxon>Dikarya</taxon>
        <taxon>Basidiomycota</taxon>
        <taxon>Agaricomycotina</taxon>
        <taxon>Agaricomycetes</taxon>
        <taxon>Sebacinales</taxon>
        <taxon>Serendipitaceae</taxon>
        <taxon>Serendipita</taxon>
    </lineage>
</organism>
<comment type="caution">
    <text evidence="2">The sequence shown here is derived from an EMBL/GenBank/DDBJ whole genome shotgun (WGS) entry which is preliminary data.</text>
</comment>
<gene>
    <name evidence="2" type="ORF">PIIN_10357</name>
</gene>
<dbReference type="AlphaFoldDB" id="G4TYH1"/>
<keyword evidence="3" id="KW-1185">Reference proteome</keyword>
<reference evidence="2 3" key="1">
    <citation type="journal article" date="2011" name="PLoS Pathog.">
        <title>Endophytic Life Strategies Decoded by Genome and Transcriptome Analyses of the Mutualistic Root Symbiont Piriformospora indica.</title>
        <authorList>
            <person name="Zuccaro A."/>
            <person name="Lahrmann U."/>
            <person name="Guldener U."/>
            <person name="Langen G."/>
            <person name="Pfiffi S."/>
            <person name="Biedenkopf D."/>
            <person name="Wong P."/>
            <person name="Samans B."/>
            <person name="Grimm C."/>
            <person name="Basiewicz M."/>
            <person name="Murat C."/>
            <person name="Martin F."/>
            <person name="Kogel K.H."/>
        </authorList>
    </citation>
    <scope>NUCLEOTIDE SEQUENCE [LARGE SCALE GENOMIC DNA]</scope>
    <source>
        <strain evidence="2 3">DSM 11827</strain>
    </source>
</reference>
<accession>G4TYH1</accession>
<evidence type="ECO:0000313" key="3">
    <source>
        <dbReference type="Proteomes" id="UP000007148"/>
    </source>
</evidence>
<dbReference type="EMBL" id="CAFZ01000717">
    <property type="protein sequence ID" value="CCA76364.1"/>
    <property type="molecule type" value="Genomic_DNA"/>
</dbReference>
<dbReference type="HOGENOM" id="CLU_2469930_0_0_1"/>
<protein>
    <submittedName>
        <fullName evidence="2">Uncharacterized protein</fullName>
    </submittedName>
</protein>
<name>G4TYH1_SERID</name>
<dbReference type="Proteomes" id="UP000007148">
    <property type="component" value="Unassembled WGS sequence"/>
</dbReference>
<proteinExistence type="predicted"/>
<dbReference type="InParanoid" id="G4TYH1"/>
<feature type="compositionally biased region" description="Polar residues" evidence="1">
    <location>
        <begin position="1"/>
        <end position="10"/>
    </location>
</feature>
<feature type="region of interest" description="Disordered" evidence="1">
    <location>
        <begin position="1"/>
        <end position="26"/>
    </location>
</feature>
<dbReference type="OrthoDB" id="3301752at2759"/>
<evidence type="ECO:0000313" key="2">
    <source>
        <dbReference type="EMBL" id="CCA76364.1"/>
    </source>
</evidence>
<sequence length="88" mass="9496">MSPQKSTKLNQGPPASEQRLPSKRDQVQTMASTVLDVVGNVAKASDMLAPLKAVCRTTNSVIDIKHASREIWTSAEQQAAAQAYNLSE</sequence>